<feature type="domain" description="Solute-binding protein family 5" evidence="4">
    <location>
        <begin position="83"/>
        <end position="142"/>
    </location>
</feature>
<dbReference type="SUPFAM" id="SSF53850">
    <property type="entry name" value="Periplasmic binding protein-like II"/>
    <property type="match status" value="1"/>
</dbReference>
<protein>
    <recommendedName>
        <fullName evidence="4">Solute-binding protein family 5 domain-containing protein</fullName>
    </recommendedName>
</protein>
<comment type="similarity">
    <text evidence="1">Belongs to the bacterial solute-binding protein 5 family.</text>
</comment>
<dbReference type="AlphaFoldDB" id="A0A3B0TLY3"/>
<dbReference type="PANTHER" id="PTHR30290:SF9">
    <property type="entry name" value="OLIGOPEPTIDE-BINDING PROTEIN APPA"/>
    <property type="match status" value="1"/>
</dbReference>
<keyword evidence="3" id="KW-0732">Signal</keyword>
<name>A0A3B0TLY3_9ZZZZ</name>
<accession>A0A3B0TLY3</accession>
<evidence type="ECO:0000256" key="1">
    <source>
        <dbReference type="ARBA" id="ARBA00005695"/>
    </source>
</evidence>
<dbReference type="Gene3D" id="3.40.190.10">
    <property type="entry name" value="Periplasmic binding protein-like II"/>
    <property type="match status" value="1"/>
</dbReference>
<dbReference type="Pfam" id="PF00496">
    <property type="entry name" value="SBP_bac_5"/>
    <property type="match status" value="1"/>
</dbReference>
<evidence type="ECO:0000256" key="2">
    <source>
        <dbReference type="ARBA" id="ARBA00022448"/>
    </source>
</evidence>
<dbReference type="GO" id="GO:0015833">
    <property type="term" value="P:peptide transport"/>
    <property type="evidence" value="ECO:0007669"/>
    <property type="project" value="TreeGrafter"/>
</dbReference>
<evidence type="ECO:0000259" key="4">
    <source>
        <dbReference type="Pfam" id="PF00496"/>
    </source>
</evidence>
<gene>
    <name evidence="5" type="ORF">MNBD_BACTEROID05-218</name>
</gene>
<evidence type="ECO:0000313" key="5">
    <source>
        <dbReference type="EMBL" id="VAW19691.1"/>
    </source>
</evidence>
<dbReference type="InterPro" id="IPR000914">
    <property type="entry name" value="SBP_5_dom"/>
</dbReference>
<dbReference type="PANTHER" id="PTHR30290">
    <property type="entry name" value="PERIPLASMIC BINDING COMPONENT OF ABC TRANSPORTER"/>
    <property type="match status" value="1"/>
</dbReference>
<evidence type="ECO:0000256" key="3">
    <source>
        <dbReference type="ARBA" id="ARBA00022729"/>
    </source>
</evidence>
<proteinExistence type="inferred from homology"/>
<dbReference type="GO" id="GO:1904680">
    <property type="term" value="F:peptide transmembrane transporter activity"/>
    <property type="evidence" value="ECO:0007669"/>
    <property type="project" value="TreeGrafter"/>
</dbReference>
<organism evidence="5">
    <name type="scientific">hydrothermal vent metagenome</name>
    <dbReference type="NCBI Taxonomy" id="652676"/>
    <lineage>
        <taxon>unclassified sequences</taxon>
        <taxon>metagenomes</taxon>
        <taxon>ecological metagenomes</taxon>
    </lineage>
</organism>
<dbReference type="InterPro" id="IPR039424">
    <property type="entry name" value="SBP_5"/>
</dbReference>
<reference evidence="5" key="1">
    <citation type="submission" date="2018-06" db="EMBL/GenBank/DDBJ databases">
        <authorList>
            <person name="Zhirakovskaya E."/>
        </authorList>
    </citation>
    <scope>NUCLEOTIDE SEQUENCE</scope>
</reference>
<feature type="non-terminal residue" evidence="5">
    <location>
        <position position="152"/>
    </location>
</feature>
<dbReference type="EMBL" id="UOEN01000492">
    <property type="protein sequence ID" value="VAW19691.1"/>
    <property type="molecule type" value="Genomic_DNA"/>
</dbReference>
<keyword evidence="2" id="KW-0813">Transport</keyword>
<sequence>MNISPSIVEARKRSSSRNRVFSKNKILNENRPLSRKHPYGGTLVFGTHTKPTSINPIFTTQSISAALMELIFDPLVRVDGQGKIIPGLAKSWDISEDGLVYTFYLREGIRFHDGVALTAQDVKFTYEQIHNPENNSPWRSDTAVIEKWIIID</sequence>